<dbReference type="InterPro" id="IPR036047">
    <property type="entry name" value="F-box-like_dom_sf"/>
</dbReference>
<dbReference type="OrthoDB" id="550575at2759"/>
<dbReference type="InterPro" id="IPR001810">
    <property type="entry name" value="F-box_dom"/>
</dbReference>
<dbReference type="OMA" id="HRCILVT"/>
<dbReference type="GO" id="GO:0031146">
    <property type="term" value="P:SCF-dependent proteasomal ubiquitin-dependent protein catabolic process"/>
    <property type="evidence" value="ECO:0007669"/>
    <property type="project" value="TreeGrafter"/>
</dbReference>
<evidence type="ECO:0000313" key="4">
    <source>
        <dbReference type="Proteomes" id="UP000053201"/>
    </source>
</evidence>
<dbReference type="SUPFAM" id="SSF81383">
    <property type="entry name" value="F-box domain"/>
    <property type="match status" value="1"/>
</dbReference>
<accession>A0A0L0HDX4</accession>
<dbReference type="SUPFAM" id="SSF52047">
    <property type="entry name" value="RNI-like"/>
    <property type="match status" value="1"/>
</dbReference>
<dbReference type="GeneID" id="27688842"/>
<dbReference type="GO" id="GO:0019005">
    <property type="term" value="C:SCF ubiquitin ligase complex"/>
    <property type="evidence" value="ECO:0007669"/>
    <property type="project" value="TreeGrafter"/>
</dbReference>
<dbReference type="InterPro" id="IPR057207">
    <property type="entry name" value="FBXL15_LRR"/>
</dbReference>
<sequence length="461" mass="50652">MARTSKLHSTNIGPYPAHRIQTHLPAASHIAPSAECCILSIPRSIEFYDLPPELRIRIFRFLEEDELRRCLGVCRQWRNDASDGSLWGVIDLKRYTRPVSEQYVKCLVKRAGTFLHTANFRNCNPPLHLLPSITHLSLVGCHSVTSYTLSDFLSVRNTVLQTLNLSSLQCIGTVHLLLIGLNFPGLQDLDVGCCPGVDDKGLVSVVRGCKQLRRFRSPGCINVGDEGVQALMGLATLTHLNISHCSNVTNLARSGRSMLTHLQLSTLQRLALQNFYHLPRSITHLVLSSSPHLTDIELDAISRLPLSHLDLDSCGLISDRTAHYLCAHQTKDTLSYLSLASTSVTAAGICTILRYCSNMQHLDVTSTAANDSVLKLLGYLHAKTGSGEFKLRCVEVVDCVGITKEAVLRARACGVVVKSFWNGEGTRAGSGQQSPGERQAGEQRRRVSSGAISRRRVCVIL</sequence>
<evidence type="ECO:0000259" key="2">
    <source>
        <dbReference type="PROSITE" id="PS50181"/>
    </source>
</evidence>
<dbReference type="InterPro" id="IPR032675">
    <property type="entry name" value="LRR_dom_sf"/>
</dbReference>
<dbReference type="Gene3D" id="1.20.1280.50">
    <property type="match status" value="1"/>
</dbReference>
<dbReference type="STRING" id="645134.A0A0L0HDX4"/>
<dbReference type="AlphaFoldDB" id="A0A0L0HDX4"/>
<name>A0A0L0HDX4_SPIPD</name>
<dbReference type="Proteomes" id="UP000053201">
    <property type="component" value="Unassembled WGS sequence"/>
</dbReference>
<dbReference type="RefSeq" id="XP_016607256.1">
    <property type="nucleotide sequence ID" value="XM_016753683.1"/>
</dbReference>
<dbReference type="PANTHER" id="PTHR13318">
    <property type="entry name" value="PARTNER OF PAIRED, ISOFORM B-RELATED"/>
    <property type="match status" value="1"/>
</dbReference>
<dbReference type="InterPro" id="IPR006553">
    <property type="entry name" value="Leu-rich_rpt_Cys-con_subtyp"/>
</dbReference>
<organism evidence="3 4">
    <name type="scientific">Spizellomyces punctatus (strain DAOM BR117)</name>
    <dbReference type="NCBI Taxonomy" id="645134"/>
    <lineage>
        <taxon>Eukaryota</taxon>
        <taxon>Fungi</taxon>
        <taxon>Fungi incertae sedis</taxon>
        <taxon>Chytridiomycota</taxon>
        <taxon>Chytridiomycota incertae sedis</taxon>
        <taxon>Chytridiomycetes</taxon>
        <taxon>Spizellomycetales</taxon>
        <taxon>Spizellomycetaceae</taxon>
        <taxon>Spizellomyces</taxon>
    </lineage>
</organism>
<dbReference type="eggNOG" id="KOG1947">
    <property type="taxonomic scope" value="Eukaryota"/>
</dbReference>
<dbReference type="Pfam" id="PF25372">
    <property type="entry name" value="DUF7885"/>
    <property type="match status" value="1"/>
</dbReference>
<proteinExistence type="predicted"/>
<dbReference type="Gene3D" id="3.80.10.10">
    <property type="entry name" value="Ribonuclease Inhibitor"/>
    <property type="match status" value="1"/>
</dbReference>
<keyword evidence="4" id="KW-1185">Reference proteome</keyword>
<gene>
    <name evidence="3" type="ORF">SPPG_05472</name>
</gene>
<dbReference type="SMART" id="SM00367">
    <property type="entry name" value="LRR_CC"/>
    <property type="match status" value="5"/>
</dbReference>
<evidence type="ECO:0000256" key="1">
    <source>
        <dbReference type="SAM" id="MobiDB-lite"/>
    </source>
</evidence>
<dbReference type="EMBL" id="KQ257458">
    <property type="protein sequence ID" value="KNC99216.1"/>
    <property type="molecule type" value="Genomic_DNA"/>
</dbReference>
<dbReference type="PANTHER" id="PTHR13318:SF190">
    <property type="entry name" value="PARTNER OF PAIRED, ISOFORM B"/>
    <property type="match status" value="1"/>
</dbReference>
<dbReference type="Pfam" id="PF12937">
    <property type="entry name" value="F-box-like"/>
    <property type="match status" value="1"/>
</dbReference>
<dbReference type="InParanoid" id="A0A0L0HDX4"/>
<feature type="domain" description="F-box" evidence="2">
    <location>
        <begin position="44"/>
        <end position="90"/>
    </location>
</feature>
<reference evidence="3 4" key="1">
    <citation type="submission" date="2009-08" db="EMBL/GenBank/DDBJ databases">
        <title>The Genome Sequence of Spizellomyces punctatus strain DAOM BR117.</title>
        <authorList>
            <consortium name="The Broad Institute Genome Sequencing Platform"/>
            <person name="Russ C."/>
            <person name="Cuomo C."/>
            <person name="Shea T."/>
            <person name="Young S.K."/>
            <person name="Zeng Q."/>
            <person name="Koehrsen M."/>
            <person name="Haas B."/>
            <person name="Borodovsky M."/>
            <person name="Guigo R."/>
            <person name="Alvarado L."/>
            <person name="Berlin A."/>
            <person name="Bochicchio J."/>
            <person name="Borenstein D."/>
            <person name="Chapman S."/>
            <person name="Chen Z."/>
            <person name="Engels R."/>
            <person name="Freedman E."/>
            <person name="Gellesch M."/>
            <person name="Goldberg J."/>
            <person name="Griggs A."/>
            <person name="Gujja S."/>
            <person name="Heiman D."/>
            <person name="Hepburn T."/>
            <person name="Howarth C."/>
            <person name="Jen D."/>
            <person name="Larson L."/>
            <person name="Lewis B."/>
            <person name="Mehta T."/>
            <person name="Park D."/>
            <person name="Pearson M."/>
            <person name="Roberts A."/>
            <person name="Saif S."/>
            <person name="Shenoy N."/>
            <person name="Sisk P."/>
            <person name="Stolte C."/>
            <person name="Sykes S."/>
            <person name="Thomson T."/>
            <person name="Walk T."/>
            <person name="White J."/>
            <person name="Yandava C."/>
            <person name="Burger G."/>
            <person name="Gray M.W."/>
            <person name="Holland P.W.H."/>
            <person name="King N."/>
            <person name="Lang F.B.F."/>
            <person name="Roger A.J."/>
            <person name="Ruiz-Trillo I."/>
            <person name="Lander E."/>
            <person name="Nusbaum C."/>
        </authorList>
    </citation>
    <scope>NUCLEOTIDE SEQUENCE [LARGE SCALE GENOMIC DNA]</scope>
    <source>
        <strain evidence="3 4">DAOM BR117</strain>
    </source>
</reference>
<protein>
    <recommendedName>
        <fullName evidence="2">F-box domain-containing protein</fullName>
    </recommendedName>
</protein>
<dbReference type="FunCoup" id="A0A0L0HDX4">
    <property type="interactions" value="356"/>
</dbReference>
<evidence type="ECO:0000313" key="3">
    <source>
        <dbReference type="EMBL" id="KNC99216.1"/>
    </source>
</evidence>
<feature type="region of interest" description="Disordered" evidence="1">
    <location>
        <begin position="425"/>
        <end position="449"/>
    </location>
</feature>
<dbReference type="PROSITE" id="PS50181">
    <property type="entry name" value="FBOX"/>
    <property type="match status" value="1"/>
</dbReference>
<dbReference type="VEuPathDB" id="FungiDB:SPPG_05472"/>